<feature type="domain" description="2Fe-2S ferredoxin-type" evidence="8">
    <location>
        <begin position="278"/>
        <end position="359"/>
    </location>
</feature>
<reference evidence="10 11" key="2">
    <citation type="submission" date="2015-10" db="EMBL/GenBank/DDBJ databases">
        <title>Draft Genome Sequence of Prosthecomicrobium hirschii ATCC 27832.</title>
        <authorList>
            <person name="Daniel J."/>
            <person name="Givan S.A."/>
            <person name="Brun Y.V."/>
            <person name="Brown P.J."/>
        </authorList>
    </citation>
    <scope>NUCLEOTIDE SEQUENCE [LARGE SCALE GENOMIC DNA]</scope>
    <source>
        <strain evidence="10 11">16</strain>
    </source>
</reference>
<evidence type="ECO:0000256" key="3">
    <source>
        <dbReference type="ARBA" id="ARBA00022723"/>
    </source>
</evidence>
<dbReference type="PROSITE" id="PS51384">
    <property type="entry name" value="FAD_FR"/>
    <property type="match status" value="1"/>
</dbReference>
<dbReference type="PROSITE" id="PS51085">
    <property type="entry name" value="2FE2S_FER_2"/>
    <property type="match status" value="1"/>
</dbReference>
<dbReference type="InterPro" id="IPR036010">
    <property type="entry name" value="2Fe-2S_ferredoxin-like_sf"/>
</dbReference>
<keyword evidence="11" id="KW-1185">Reference proteome</keyword>
<dbReference type="AlphaFoldDB" id="A0A0N8GEM5"/>
<dbReference type="Gene3D" id="3.10.20.30">
    <property type="match status" value="1"/>
</dbReference>
<evidence type="ECO:0000256" key="4">
    <source>
        <dbReference type="ARBA" id="ARBA00023002"/>
    </source>
</evidence>
<dbReference type="SUPFAM" id="SSF52343">
    <property type="entry name" value="Ferredoxin reductase-like, C-terminal NADP-linked domain"/>
    <property type="match status" value="1"/>
</dbReference>
<keyword evidence="3" id="KW-0479">Metal-binding</keyword>
<dbReference type="GO" id="GO:0016491">
    <property type="term" value="F:oxidoreductase activity"/>
    <property type="evidence" value="ECO:0007669"/>
    <property type="project" value="UniProtKB-KW"/>
</dbReference>
<evidence type="ECO:0008006" key="12">
    <source>
        <dbReference type="Google" id="ProtNLM"/>
    </source>
</evidence>
<dbReference type="EMBL" id="LJYW01000001">
    <property type="protein sequence ID" value="KPL51937.1"/>
    <property type="molecule type" value="Genomic_DNA"/>
</dbReference>
<dbReference type="SUPFAM" id="SSF63380">
    <property type="entry name" value="Riboflavin synthase domain-like"/>
    <property type="match status" value="1"/>
</dbReference>
<dbReference type="InterPro" id="IPR006058">
    <property type="entry name" value="2Fe2S_fd_BS"/>
</dbReference>
<evidence type="ECO:0000256" key="6">
    <source>
        <dbReference type="ARBA" id="ARBA00023014"/>
    </source>
</evidence>
<dbReference type="Gene3D" id="2.40.30.10">
    <property type="entry name" value="Translation factors"/>
    <property type="match status" value="1"/>
</dbReference>
<dbReference type="InterPro" id="IPR017938">
    <property type="entry name" value="Riboflavin_synthase-like_b-brl"/>
</dbReference>
<dbReference type="GO" id="GO:0046872">
    <property type="term" value="F:metal ion binding"/>
    <property type="evidence" value="ECO:0007669"/>
    <property type="project" value="UniProtKB-KW"/>
</dbReference>
<dbReference type="STRING" id="665126.ABB55_06610"/>
<accession>A0A0N8GEM5</accession>
<name>A0A0N8GEM5_9HYPH</name>
<evidence type="ECO:0000259" key="9">
    <source>
        <dbReference type="PROSITE" id="PS51384"/>
    </source>
</evidence>
<dbReference type="InterPro" id="IPR001041">
    <property type="entry name" value="2Fe-2S_ferredoxin-type"/>
</dbReference>
<dbReference type="Gene3D" id="3.40.50.80">
    <property type="entry name" value="Nucleotide-binding domain of ferredoxin-NADP reductase (FNR) module"/>
    <property type="match status" value="1"/>
</dbReference>
<evidence type="ECO:0000259" key="8">
    <source>
        <dbReference type="PROSITE" id="PS51085"/>
    </source>
</evidence>
<evidence type="ECO:0000256" key="5">
    <source>
        <dbReference type="ARBA" id="ARBA00023004"/>
    </source>
</evidence>
<keyword evidence="6" id="KW-0411">Iron-sulfur</keyword>
<feature type="compositionally biased region" description="Low complexity" evidence="7">
    <location>
        <begin position="255"/>
        <end position="274"/>
    </location>
</feature>
<keyword evidence="2" id="KW-0001">2Fe-2S</keyword>
<dbReference type="PANTHER" id="PTHR47354">
    <property type="entry name" value="NADH OXIDOREDUCTASE HCR"/>
    <property type="match status" value="1"/>
</dbReference>
<keyword evidence="1" id="KW-0285">Flavoprotein</keyword>
<dbReference type="InterPro" id="IPR017927">
    <property type="entry name" value="FAD-bd_FR_type"/>
</dbReference>
<dbReference type="PROSITE" id="PS00197">
    <property type="entry name" value="2FE2S_FER_1"/>
    <property type="match status" value="1"/>
</dbReference>
<dbReference type="RefSeq" id="WP_054358100.1">
    <property type="nucleotide sequence ID" value="NZ_LJYW01000001.1"/>
</dbReference>
<dbReference type="GO" id="GO:0051537">
    <property type="term" value="F:2 iron, 2 sulfur cluster binding"/>
    <property type="evidence" value="ECO:0007669"/>
    <property type="project" value="UniProtKB-KW"/>
</dbReference>
<feature type="compositionally biased region" description="Pro residues" evidence="7">
    <location>
        <begin position="236"/>
        <end position="246"/>
    </location>
</feature>
<keyword evidence="4" id="KW-0560">Oxidoreductase</keyword>
<evidence type="ECO:0000256" key="7">
    <source>
        <dbReference type="SAM" id="MobiDB-lite"/>
    </source>
</evidence>
<gene>
    <name evidence="10" type="ORF">ABB55_06610</name>
</gene>
<dbReference type="PANTHER" id="PTHR47354:SF1">
    <property type="entry name" value="CARNITINE MONOOXYGENASE REDUCTASE SUBUNIT"/>
    <property type="match status" value="1"/>
</dbReference>
<dbReference type="SUPFAM" id="SSF54292">
    <property type="entry name" value="2Fe-2S ferredoxin-like"/>
    <property type="match status" value="1"/>
</dbReference>
<dbReference type="InterPro" id="IPR012675">
    <property type="entry name" value="Beta-grasp_dom_sf"/>
</dbReference>
<dbReference type="PRINTS" id="PR00409">
    <property type="entry name" value="PHDIOXRDTASE"/>
</dbReference>
<feature type="domain" description="FAD-binding FR-type" evidence="9">
    <location>
        <begin position="6"/>
        <end position="112"/>
    </location>
</feature>
<evidence type="ECO:0000256" key="1">
    <source>
        <dbReference type="ARBA" id="ARBA00022630"/>
    </source>
</evidence>
<dbReference type="CDD" id="cd00207">
    <property type="entry name" value="fer2"/>
    <property type="match status" value="1"/>
</dbReference>
<evidence type="ECO:0000313" key="11">
    <source>
        <dbReference type="Proteomes" id="UP000048984"/>
    </source>
</evidence>
<dbReference type="Proteomes" id="UP000048984">
    <property type="component" value="Unassembled WGS sequence"/>
</dbReference>
<sequence length="359" mass="36991">MAGEATGFRDLTVTARRREGERVVSLSLAAADGSPLPAFEPGQFLTFRLAGPDGRPVPRNYSLSGDPADRSHYRISVRREGPAALGSGHMHEQAVVGARLQASGPKGRFVLDRASRRPVILIAEDIGLTPLLAMAHALAADPGRPALLVAVATAPAEAIFADELAGLAARAPNLQVRRLSDGAAPLTAAHLTAWLPIGDYEAYLCGPQRFLDATAQLLDSLGLRPERIRTETFGPAAPPRPSPAPALPVEAGPTEAGPTEAGPASAPAAAAPPAGGVPTVTFEPAGRSIAWDPASRTLLDFAEANGLAPAFSCRNGICGTCKAAVEGPVTYLDDPLETPEPGFALLCCSAPAGPVTVRL</sequence>
<organism evidence="10 11">
    <name type="scientific">Prosthecodimorpha hirschii</name>
    <dbReference type="NCBI Taxonomy" id="665126"/>
    <lineage>
        <taxon>Bacteria</taxon>
        <taxon>Pseudomonadati</taxon>
        <taxon>Pseudomonadota</taxon>
        <taxon>Alphaproteobacteria</taxon>
        <taxon>Hyphomicrobiales</taxon>
        <taxon>Ancalomicrobiaceae</taxon>
        <taxon>Prosthecodimorpha</taxon>
    </lineage>
</organism>
<proteinExistence type="predicted"/>
<protein>
    <recommendedName>
        <fullName evidence="12">Oxidoreductase</fullName>
    </recommendedName>
</protein>
<reference evidence="10 11" key="1">
    <citation type="submission" date="2015-09" db="EMBL/GenBank/DDBJ databases">
        <authorList>
            <consortium name="Swine Surveillance"/>
        </authorList>
    </citation>
    <scope>NUCLEOTIDE SEQUENCE [LARGE SCALE GENOMIC DNA]</scope>
    <source>
        <strain evidence="10 11">16</strain>
    </source>
</reference>
<dbReference type="Pfam" id="PF00111">
    <property type="entry name" value="Fer2"/>
    <property type="match status" value="1"/>
</dbReference>
<evidence type="ECO:0000313" key="10">
    <source>
        <dbReference type="EMBL" id="KPL51937.1"/>
    </source>
</evidence>
<feature type="region of interest" description="Disordered" evidence="7">
    <location>
        <begin position="231"/>
        <end position="274"/>
    </location>
</feature>
<keyword evidence="5" id="KW-0408">Iron</keyword>
<dbReference type="InterPro" id="IPR039261">
    <property type="entry name" value="FNR_nucleotide-bd"/>
</dbReference>
<comment type="caution">
    <text evidence="10">The sequence shown here is derived from an EMBL/GenBank/DDBJ whole genome shotgun (WGS) entry which is preliminary data.</text>
</comment>
<evidence type="ECO:0000256" key="2">
    <source>
        <dbReference type="ARBA" id="ARBA00022714"/>
    </source>
</evidence>
<dbReference type="InterPro" id="IPR050415">
    <property type="entry name" value="MRET"/>
</dbReference>